<evidence type="ECO:0000313" key="1">
    <source>
        <dbReference type="EMBL" id="CAB4906605.1"/>
    </source>
</evidence>
<gene>
    <name evidence="1" type="ORF">UFOPK3573_00956</name>
</gene>
<dbReference type="AlphaFoldDB" id="A0A6J7GPD0"/>
<protein>
    <submittedName>
        <fullName evidence="1">Unannotated protein</fullName>
    </submittedName>
</protein>
<sequence>MYAPTSLAFAYASGVNTSVSTARAAAIVKGLPLNVPTWLYRPSVIADMTSVVPPTAPHGNPPPSAFARQMMSGVIPYIAVTPPG</sequence>
<accession>A0A6J7GPD0</accession>
<dbReference type="EMBL" id="CAFBMJ010000077">
    <property type="protein sequence ID" value="CAB4906605.1"/>
    <property type="molecule type" value="Genomic_DNA"/>
</dbReference>
<proteinExistence type="predicted"/>
<name>A0A6J7GPD0_9ZZZZ</name>
<reference evidence="1" key="1">
    <citation type="submission" date="2020-05" db="EMBL/GenBank/DDBJ databases">
        <authorList>
            <person name="Chiriac C."/>
            <person name="Salcher M."/>
            <person name="Ghai R."/>
            <person name="Kavagutti S V."/>
        </authorList>
    </citation>
    <scope>NUCLEOTIDE SEQUENCE</scope>
</reference>
<organism evidence="1">
    <name type="scientific">freshwater metagenome</name>
    <dbReference type="NCBI Taxonomy" id="449393"/>
    <lineage>
        <taxon>unclassified sequences</taxon>
        <taxon>metagenomes</taxon>
        <taxon>ecological metagenomes</taxon>
    </lineage>
</organism>